<gene>
    <name evidence="1" type="ORF">OYT1_ch0715</name>
</gene>
<protein>
    <submittedName>
        <fullName evidence="1">Uncharacterized protein</fullName>
    </submittedName>
</protein>
<accession>A0A2Z6GA04</accession>
<sequence length="224" mass="25891">MYLPQAAENLAQRYERQAVLRALVQLIPFNMGSAIDTAVLTRLQTVRAERAREFFDELAKNESRLTPELLESNEFLHCFYTTSEAALRTSQFEKIRMFARLLSESMQQGMFSDIDEYEELLGILIDLSNRELTVLILVNRYETAYPKIDGENELQRANRYWDSLVLELSRTLSVPSEEVDSILLRLNRSGCYETFTGTYWDYTGGKGKTTPLYRRIKSIALDAD</sequence>
<reference evidence="1 2" key="1">
    <citation type="submission" date="2018-06" db="EMBL/GenBank/DDBJ databases">
        <title>OYT1 Genome Sequencing.</title>
        <authorList>
            <person name="Kato S."/>
            <person name="Itoh T."/>
            <person name="Ohkuma M."/>
        </authorList>
    </citation>
    <scope>NUCLEOTIDE SEQUENCE [LARGE SCALE GENOMIC DNA]</scope>
    <source>
        <strain evidence="1 2">OYT1</strain>
    </source>
</reference>
<dbReference type="OrthoDB" id="9255694at2"/>
<dbReference type="RefSeq" id="WP_062625317.1">
    <property type="nucleotide sequence ID" value="NZ_AP018738.1"/>
</dbReference>
<dbReference type="Proteomes" id="UP000033070">
    <property type="component" value="Chromosome"/>
</dbReference>
<name>A0A2Z6GA04_9PROT</name>
<evidence type="ECO:0000313" key="1">
    <source>
        <dbReference type="EMBL" id="BBE50282.1"/>
    </source>
</evidence>
<keyword evidence="2" id="KW-1185">Reference proteome</keyword>
<dbReference type="STRING" id="1188319.OYT1_00036"/>
<dbReference type="KEGG" id="fam:OYT1_ch0715"/>
<dbReference type="EMBL" id="AP018738">
    <property type="protein sequence ID" value="BBE50282.1"/>
    <property type="molecule type" value="Genomic_DNA"/>
</dbReference>
<organism evidence="1 2">
    <name type="scientific">Ferriphaselus amnicola</name>
    <dbReference type="NCBI Taxonomy" id="1188319"/>
    <lineage>
        <taxon>Bacteria</taxon>
        <taxon>Pseudomonadati</taxon>
        <taxon>Pseudomonadota</taxon>
        <taxon>Betaproteobacteria</taxon>
        <taxon>Nitrosomonadales</taxon>
        <taxon>Gallionellaceae</taxon>
        <taxon>Ferriphaselus</taxon>
    </lineage>
</organism>
<evidence type="ECO:0000313" key="2">
    <source>
        <dbReference type="Proteomes" id="UP000033070"/>
    </source>
</evidence>
<dbReference type="AlphaFoldDB" id="A0A2Z6GA04"/>
<proteinExistence type="predicted"/>